<dbReference type="PROSITE" id="PS50931">
    <property type="entry name" value="HTH_LYSR"/>
    <property type="match status" value="1"/>
</dbReference>
<dbReference type="Pfam" id="PF00126">
    <property type="entry name" value="HTH_1"/>
    <property type="match status" value="1"/>
</dbReference>
<dbReference type="SUPFAM" id="SSF46785">
    <property type="entry name" value="Winged helix' DNA-binding domain"/>
    <property type="match status" value="1"/>
</dbReference>
<dbReference type="Gene3D" id="3.40.190.10">
    <property type="entry name" value="Periplasmic binding protein-like II"/>
    <property type="match status" value="2"/>
</dbReference>
<gene>
    <name evidence="6" type="ORF">D7V21_03355</name>
</gene>
<sequence length="309" mass="35821">MNTIHNSNAQNHYLDLALFHRIDINLYPLFVAIFEQKSISSAALSLSISQSAASHALQRLRLQLNDEVFVRHGNKMLPTPFAERIYPVIKTALLSIQNISQQKQNFDPSLIKTLKIAIHDEIEPLIFPKLIDHFQGIDPDIQFRSIKLNRKTIQNDLTTQQIDFVFDLEHNLAENIAFNRLVTDRYVICTQQTEVTKHIYQSAPHIGVSSRRAGVLLEDVYLTQNNVSRHVFLRCQHYSTALQILEQNPFAMLTLPKTILEHLFYAENLKIHELPFHFPQIHIGLFSNDDLSENLRYQFLKQEIITLFT</sequence>
<comment type="similarity">
    <text evidence="1">Belongs to the LysR transcriptional regulatory family.</text>
</comment>
<dbReference type="SUPFAM" id="SSF53850">
    <property type="entry name" value="Periplasmic binding protein-like II"/>
    <property type="match status" value="1"/>
</dbReference>
<keyword evidence="4" id="KW-0804">Transcription</keyword>
<dbReference type="RefSeq" id="WP_120369121.1">
    <property type="nucleotide sequence ID" value="NZ_RAXU01000003.1"/>
</dbReference>
<evidence type="ECO:0000256" key="4">
    <source>
        <dbReference type="ARBA" id="ARBA00023163"/>
    </source>
</evidence>
<dbReference type="Proteomes" id="UP000269001">
    <property type="component" value="Unassembled WGS sequence"/>
</dbReference>
<dbReference type="EMBL" id="RAXU01000003">
    <property type="protein sequence ID" value="RKG35348.1"/>
    <property type="molecule type" value="Genomic_DNA"/>
</dbReference>
<dbReference type="PRINTS" id="PR00039">
    <property type="entry name" value="HTHLYSR"/>
</dbReference>
<evidence type="ECO:0000313" key="7">
    <source>
        <dbReference type="Proteomes" id="UP000269001"/>
    </source>
</evidence>
<dbReference type="InterPro" id="IPR005119">
    <property type="entry name" value="LysR_subst-bd"/>
</dbReference>
<reference evidence="6 7" key="1">
    <citation type="submission" date="2018-09" db="EMBL/GenBank/DDBJ databases">
        <title>The draft genome of Acinetobacter spp. strains.</title>
        <authorList>
            <person name="Qin J."/>
            <person name="Feng Y."/>
            <person name="Zong Z."/>
        </authorList>
    </citation>
    <scope>NUCLEOTIDE SEQUENCE [LARGE SCALE GENOMIC DNA]</scope>
    <source>
        <strain evidence="6 7">WCHAc060096</strain>
    </source>
</reference>
<name>A0A3A8EMF8_9GAMM</name>
<dbReference type="GO" id="GO:0003677">
    <property type="term" value="F:DNA binding"/>
    <property type="evidence" value="ECO:0007669"/>
    <property type="project" value="UniProtKB-KW"/>
</dbReference>
<dbReference type="InterPro" id="IPR036388">
    <property type="entry name" value="WH-like_DNA-bd_sf"/>
</dbReference>
<dbReference type="CDD" id="cd08417">
    <property type="entry name" value="PBP2_Nitroaromatics_like"/>
    <property type="match status" value="1"/>
</dbReference>
<evidence type="ECO:0000259" key="5">
    <source>
        <dbReference type="PROSITE" id="PS50931"/>
    </source>
</evidence>
<protein>
    <submittedName>
        <fullName evidence="6">LysR family transcriptional regulator</fullName>
    </submittedName>
</protein>
<dbReference type="Pfam" id="PF03466">
    <property type="entry name" value="LysR_substrate"/>
    <property type="match status" value="1"/>
</dbReference>
<dbReference type="Gene3D" id="1.10.10.10">
    <property type="entry name" value="Winged helix-like DNA-binding domain superfamily/Winged helix DNA-binding domain"/>
    <property type="match status" value="1"/>
</dbReference>
<dbReference type="GO" id="GO:0003700">
    <property type="term" value="F:DNA-binding transcription factor activity"/>
    <property type="evidence" value="ECO:0007669"/>
    <property type="project" value="InterPro"/>
</dbReference>
<dbReference type="InterPro" id="IPR000847">
    <property type="entry name" value="LysR_HTH_N"/>
</dbReference>
<evidence type="ECO:0000256" key="3">
    <source>
        <dbReference type="ARBA" id="ARBA00023125"/>
    </source>
</evidence>
<dbReference type="InterPro" id="IPR037402">
    <property type="entry name" value="YidZ_PBP2"/>
</dbReference>
<evidence type="ECO:0000256" key="1">
    <source>
        <dbReference type="ARBA" id="ARBA00009437"/>
    </source>
</evidence>
<proteinExistence type="inferred from homology"/>
<keyword evidence="2" id="KW-0805">Transcription regulation</keyword>
<keyword evidence="3" id="KW-0238">DNA-binding</keyword>
<organism evidence="6 7">
    <name type="scientific">Acinetobacter guerrae</name>
    <dbReference type="NCBI Taxonomy" id="1843371"/>
    <lineage>
        <taxon>Bacteria</taxon>
        <taxon>Pseudomonadati</taxon>
        <taxon>Pseudomonadota</taxon>
        <taxon>Gammaproteobacteria</taxon>
        <taxon>Moraxellales</taxon>
        <taxon>Moraxellaceae</taxon>
        <taxon>Acinetobacter</taxon>
    </lineage>
</organism>
<dbReference type="InterPro" id="IPR050389">
    <property type="entry name" value="LysR-type_TF"/>
</dbReference>
<feature type="domain" description="HTH lysR-type" evidence="5">
    <location>
        <begin position="30"/>
        <end position="79"/>
    </location>
</feature>
<dbReference type="InterPro" id="IPR036390">
    <property type="entry name" value="WH_DNA-bd_sf"/>
</dbReference>
<comment type="caution">
    <text evidence="6">The sequence shown here is derived from an EMBL/GenBank/DDBJ whole genome shotgun (WGS) entry which is preliminary data.</text>
</comment>
<keyword evidence="7" id="KW-1185">Reference proteome</keyword>
<dbReference type="AlphaFoldDB" id="A0A3A8EMF8"/>
<dbReference type="PANTHER" id="PTHR30118:SF15">
    <property type="entry name" value="TRANSCRIPTIONAL REGULATORY PROTEIN"/>
    <property type="match status" value="1"/>
</dbReference>
<evidence type="ECO:0000256" key="2">
    <source>
        <dbReference type="ARBA" id="ARBA00023015"/>
    </source>
</evidence>
<accession>A0A3A8EMF8</accession>
<evidence type="ECO:0000313" key="6">
    <source>
        <dbReference type="EMBL" id="RKG35348.1"/>
    </source>
</evidence>
<dbReference type="PANTHER" id="PTHR30118">
    <property type="entry name" value="HTH-TYPE TRANSCRIPTIONAL REGULATOR LEUO-RELATED"/>
    <property type="match status" value="1"/>
</dbReference>